<protein>
    <submittedName>
        <fullName evidence="15">Cytochrome P450</fullName>
    </submittedName>
</protein>
<evidence type="ECO:0000256" key="3">
    <source>
        <dbReference type="ARBA" id="ARBA00005179"/>
    </source>
</evidence>
<keyword evidence="5 14" id="KW-0349">Heme</keyword>
<proteinExistence type="inferred from homology"/>
<keyword evidence="13" id="KW-0325">Glycoprotein</keyword>
<evidence type="ECO:0000256" key="11">
    <source>
        <dbReference type="ARBA" id="ARBA00023033"/>
    </source>
</evidence>
<reference evidence="15" key="1">
    <citation type="submission" date="2023-03" db="EMBL/GenBank/DDBJ databases">
        <title>Massive genome expansion in bonnet fungi (Mycena s.s.) driven by repeated elements and novel gene families across ecological guilds.</title>
        <authorList>
            <consortium name="Lawrence Berkeley National Laboratory"/>
            <person name="Harder C.B."/>
            <person name="Miyauchi S."/>
            <person name="Viragh M."/>
            <person name="Kuo A."/>
            <person name="Thoen E."/>
            <person name="Andreopoulos B."/>
            <person name="Lu D."/>
            <person name="Skrede I."/>
            <person name="Drula E."/>
            <person name="Henrissat B."/>
            <person name="Morin E."/>
            <person name="Kohler A."/>
            <person name="Barry K."/>
            <person name="LaButti K."/>
            <person name="Morin E."/>
            <person name="Salamov A."/>
            <person name="Lipzen A."/>
            <person name="Mereny Z."/>
            <person name="Hegedus B."/>
            <person name="Baldrian P."/>
            <person name="Stursova M."/>
            <person name="Weitz H."/>
            <person name="Taylor A."/>
            <person name="Grigoriev I.V."/>
            <person name="Nagy L.G."/>
            <person name="Martin F."/>
            <person name="Kauserud H."/>
        </authorList>
    </citation>
    <scope>NUCLEOTIDE SEQUENCE</scope>
    <source>
        <strain evidence="15">CBHHK002</strain>
    </source>
</reference>
<comment type="similarity">
    <text evidence="4">Belongs to the cytochrome P450 family.</text>
</comment>
<dbReference type="SUPFAM" id="SSF48264">
    <property type="entry name" value="Cytochrome P450"/>
    <property type="match status" value="1"/>
</dbReference>
<dbReference type="PANTHER" id="PTHR46300:SF2">
    <property type="entry name" value="CYTOCHROME P450 MONOOXYGENASE ALNH-RELATED"/>
    <property type="match status" value="1"/>
</dbReference>
<evidence type="ECO:0000256" key="9">
    <source>
        <dbReference type="ARBA" id="ARBA00023002"/>
    </source>
</evidence>
<dbReference type="GO" id="GO:0004497">
    <property type="term" value="F:monooxygenase activity"/>
    <property type="evidence" value="ECO:0007669"/>
    <property type="project" value="UniProtKB-KW"/>
</dbReference>
<dbReference type="InterPro" id="IPR001128">
    <property type="entry name" value="Cyt_P450"/>
</dbReference>
<evidence type="ECO:0000313" key="15">
    <source>
        <dbReference type="EMBL" id="KAJ7358478.1"/>
    </source>
</evidence>
<evidence type="ECO:0000313" key="16">
    <source>
        <dbReference type="Proteomes" id="UP001218218"/>
    </source>
</evidence>
<dbReference type="PRINTS" id="PR00463">
    <property type="entry name" value="EP450I"/>
</dbReference>
<dbReference type="Pfam" id="PF00067">
    <property type="entry name" value="p450"/>
    <property type="match status" value="1"/>
</dbReference>
<dbReference type="AlphaFoldDB" id="A0AAD7EY46"/>
<sequence length="334" mass="37174">MIILDSHQAAVDLLDKKGAIYNDRPKLTLYELKIKDFERMQTEEARTLVRNLMESPPEKYGKFMSRFATGIITQIVAGHQITRDPREAARSTSSLSVRELYEYPLRAKHGEASPSFVLEHLERMEEGDDEDDLKGAAATMFGAGEATTWSALTIFILAMILHPEMQVKAQQEIDSVVGDLRLPEFKDRVDLSFIEGILQENFRWNPPVPLGIPYRAMENDVYNGMFIPKGALIFANIKGMALDENVYSNPLSFRPERCLAKPTGAGEPPFNQVFGVGRRICTGQYVADNSLWIAVATILATCTITNAVDESGEIIVPGSTLTDGLVRQVTMRSA</sequence>
<dbReference type="GO" id="GO:0020037">
    <property type="term" value="F:heme binding"/>
    <property type="evidence" value="ECO:0007669"/>
    <property type="project" value="InterPro"/>
</dbReference>
<comment type="caution">
    <text evidence="15">The sequence shown here is derived from an EMBL/GenBank/DDBJ whole genome shotgun (WGS) entry which is preliminary data.</text>
</comment>
<dbReference type="GO" id="GO:0016705">
    <property type="term" value="F:oxidoreductase activity, acting on paired donors, with incorporation or reduction of molecular oxygen"/>
    <property type="evidence" value="ECO:0007669"/>
    <property type="project" value="InterPro"/>
</dbReference>
<dbReference type="EMBL" id="JARIHO010000007">
    <property type="protein sequence ID" value="KAJ7358478.1"/>
    <property type="molecule type" value="Genomic_DNA"/>
</dbReference>
<evidence type="ECO:0000256" key="12">
    <source>
        <dbReference type="ARBA" id="ARBA00023136"/>
    </source>
</evidence>
<dbReference type="InterPro" id="IPR050364">
    <property type="entry name" value="Cytochrome_P450_fung"/>
</dbReference>
<organism evidence="15 16">
    <name type="scientific">Mycena albidolilacea</name>
    <dbReference type="NCBI Taxonomy" id="1033008"/>
    <lineage>
        <taxon>Eukaryota</taxon>
        <taxon>Fungi</taxon>
        <taxon>Dikarya</taxon>
        <taxon>Basidiomycota</taxon>
        <taxon>Agaricomycotina</taxon>
        <taxon>Agaricomycetes</taxon>
        <taxon>Agaricomycetidae</taxon>
        <taxon>Agaricales</taxon>
        <taxon>Marasmiineae</taxon>
        <taxon>Mycenaceae</taxon>
        <taxon>Mycena</taxon>
    </lineage>
</organism>
<keyword evidence="10 14" id="KW-0408">Iron</keyword>
<name>A0AAD7EY46_9AGAR</name>
<dbReference type="PANTHER" id="PTHR46300">
    <property type="entry name" value="P450, PUTATIVE (EUROFUNG)-RELATED-RELATED"/>
    <property type="match status" value="1"/>
</dbReference>
<comment type="cofactor">
    <cofactor evidence="1 14">
        <name>heme</name>
        <dbReference type="ChEBI" id="CHEBI:30413"/>
    </cofactor>
</comment>
<evidence type="ECO:0000256" key="14">
    <source>
        <dbReference type="PIRSR" id="PIRSR602401-1"/>
    </source>
</evidence>
<keyword evidence="16" id="KW-1185">Reference proteome</keyword>
<evidence type="ECO:0000256" key="8">
    <source>
        <dbReference type="ARBA" id="ARBA00022989"/>
    </source>
</evidence>
<keyword evidence="6" id="KW-0812">Transmembrane</keyword>
<feature type="binding site" description="axial binding residue" evidence="14">
    <location>
        <position position="281"/>
    </location>
    <ligand>
        <name>heme</name>
        <dbReference type="ChEBI" id="CHEBI:30413"/>
    </ligand>
    <ligandPart>
        <name>Fe</name>
        <dbReference type="ChEBI" id="CHEBI:18248"/>
    </ligandPart>
</feature>
<gene>
    <name evidence="15" type="ORF">DFH08DRAFT_953620</name>
</gene>
<evidence type="ECO:0000256" key="5">
    <source>
        <dbReference type="ARBA" id="ARBA00022617"/>
    </source>
</evidence>
<keyword evidence="9" id="KW-0560">Oxidoreductase</keyword>
<evidence type="ECO:0000256" key="4">
    <source>
        <dbReference type="ARBA" id="ARBA00010617"/>
    </source>
</evidence>
<evidence type="ECO:0000256" key="1">
    <source>
        <dbReference type="ARBA" id="ARBA00001971"/>
    </source>
</evidence>
<dbReference type="GO" id="GO:0016020">
    <property type="term" value="C:membrane"/>
    <property type="evidence" value="ECO:0007669"/>
    <property type="project" value="UniProtKB-SubCell"/>
</dbReference>
<dbReference type="InterPro" id="IPR036396">
    <property type="entry name" value="Cyt_P450_sf"/>
</dbReference>
<keyword evidence="7 14" id="KW-0479">Metal-binding</keyword>
<dbReference type="Proteomes" id="UP001218218">
    <property type="component" value="Unassembled WGS sequence"/>
</dbReference>
<evidence type="ECO:0000256" key="7">
    <source>
        <dbReference type="ARBA" id="ARBA00022723"/>
    </source>
</evidence>
<accession>A0AAD7EY46</accession>
<dbReference type="GO" id="GO:0005506">
    <property type="term" value="F:iron ion binding"/>
    <property type="evidence" value="ECO:0007669"/>
    <property type="project" value="InterPro"/>
</dbReference>
<keyword evidence="12" id="KW-0472">Membrane</keyword>
<evidence type="ECO:0000256" key="2">
    <source>
        <dbReference type="ARBA" id="ARBA00004167"/>
    </source>
</evidence>
<evidence type="ECO:0000256" key="6">
    <source>
        <dbReference type="ARBA" id="ARBA00022692"/>
    </source>
</evidence>
<comment type="pathway">
    <text evidence="3">Secondary metabolite biosynthesis.</text>
</comment>
<dbReference type="Gene3D" id="1.10.630.10">
    <property type="entry name" value="Cytochrome P450"/>
    <property type="match status" value="1"/>
</dbReference>
<comment type="subcellular location">
    <subcellularLocation>
        <location evidence="2">Membrane</location>
        <topology evidence="2">Single-pass membrane protein</topology>
    </subcellularLocation>
</comment>
<evidence type="ECO:0000256" key="10">
    <source>
        <dbReference type="ARBA" id="ARBA00023004"/>
    </source>
</evidence>
<evidence type="ECO:0000256" key="13">
    <source>
        <dbReference type="ARBA" id="ARBA00023180"/>
    </source>
</evidence>
<dbReference type="InterPro" id="IPR002401">
    <property type="entry name" value="Cyt_P450_E_grp-I"/>
</dbReference>
<keyword evidence="11" id="KW-0503">Monooxygenase</keyword>
<keyword evidence="8" id="KW-1133">Transmembrane helix</keyword>